<dbReference type="Proteomes" id="UP000887013">
    <property type="component" value="Unassembled WGS sequence"/>
</dbReference>
<evidence type="ECO:0000313" key="2">
    <source>
        <dbReference type="EMBL" id="GFT57260.1"/>
    </source>
</evidence>
<reference evidence="2" key="1">
    <citation type="submission" date="2020-08" db="EMBL/GenBank/DDBJ databases">
        <title>Multicomponent nature underlies the extraordinary mechanical properties of spider dragline silk.</title>
        <authorList>
            <person name="Kono N."/>
            <person name="Nakamura H."/>
            <person name="Mori M."/>
            <person name="Yoshida Y."/>
            <person name="Ohtoshi R."/>
            <person name="Malay A.D."/>
            <person name="Moran D.A.P."/>
            <person name="Tomita M."/>
            <person name="Numata K."/>
            <person name="Arakawa K."/>
        </authorList>
    </citation>
    <scope>NUCLEOTIDE SEQUENCE</scope>
</reference>
<comment type="caution">
    <text evidence="2">The sequence shown here is derived from an EMBL/GenBank/DDBJ whole genome shotgun (WGS) entry which is preliminary data.</text>
</comment>
<feature type="compositionally biased region" description="Basic and acidic residues" evidence="1">
    <location>
        <begin position="17"/>
        <end position="26"/>
    </location>
</feature>
<gene>
    <name evidence="2" type="ORF">NPIL_277971</name>
</gene>
<evidence type="ECO:0000313" key="3">
    <source>
        <dbReference type="Proteomes" id="UP000887013"/>
    </source>
</evidence>
<protein>
    <submittedName>
        <fullName evidence="2">Uncharacterized protein</fullName>
    </submittedName>
</protein>
<feature type="region of interest" description="Disordered" evidence="1">
    <location>
        <begin position="7"/>
        <end position="28"/>
    </location>
</feature>
<evidence type="ECO:0000256" key="1">
    <source>
        <dbReference type="SAM" id="MobiDB-lite"/>
    </source>
</evidence>
<keyword evidence="3" id="KW-1185">Reference proteome</keyword>
<sequence>MTLRIHLVPNNQRSNKNSKDVDDNHTSHLPASNEDTIYAQLTCEIVMADLMEPRVCSKFWLLLETKETKACQMLQRAFKKDVKRHVQDFEWFGRLKCGDMNLKTLLVLSALHHFQTTKALKKSTKKINEYYRSRIEEI</sequence>
<accession>A0A8X6PA95</accession>
<proteinExistence type="predicted"/>
<name>A0A8X6PA95_NEPPI</name>
<dbReference type="EMBL" id="BMAW01113452">
    <property type="protein sequence ID" value="GFT57260.1"/>
    <property type="molecule type" value="Genomic_DNA"/>
</dbReference>
<organism evidence="2 3">
    <name type="scientific">Nephila pilipes</name>
    <name type="common">Giant wood spider</name>
    <name type="synonym">Nephila maculata</name>
    <dbReference type="NCBI Taxonomy" id="299642"/>
    <lineage>
        <taxon>Eukaryota</taxon>
        <taxon>Metazoa</taxon>
        <taxon>Ecdysozoa</taxon>
        <taxon>Arthropoda</taxon>
        <taxon>Chelicerata</taxon>
        <taxon>Arachnida</taxon>
        <taxon>Araneae</taxon>
        <taxon>Araneomorphae</taxon>
        <taxon>Entelegynae</taxon>
        <taxon>Araneoidea</taxon>
        <taxon>Nephilidae</taxon>
        <taxon>Nephila</taxon>
    </lineage>
</organism>
<dbReference type="AlphaFoldDB" id="A0A8X6PA95"/>